<proteinExistence type="predicted"/>
<accession>A0A0L8FHW0</accession>
<dbReference type="AlphaFoldDB" id="A0A0L8FHW0"/>
<gene>
    <name evidence="1" type="ORF">OCBIM_22019922mg</name>
</gene>
<dbReference type="EMBL" id="KQ431376">
    <property type="protein sequence ID" value="KOF63207.1"/>
    <property type="molecule type" value="Genomic_DNA"/>
</dbReference>
<name>A0A0L8FHW0_OCTBM</name>
<reference evidence="1" key="1">
    <citation type="submission" date="2015-07" db="EMBL/GenBank/DDBJ databases">
        <title>MeaNS - Measles Nucleotide Surveillance Program.</title>
        <authorList>
            <person name="Tran T."/>
            <person name="Druce J."/>
        </authorList>
    </citation>
    <scope>NUCLEOTIDE SEQUENCE</scope>
    <source>
        <strain evidence="1">UCB-OBI-ISO-001</strain>
        <tissue evidence="1">Gonad</tissue>
    </source>
</reference>
<sequence length="84" mass="9418">MVDGWSTYWEFSLLQMMCLLSGNDSLTGAIAPVSANNGGELKTQQKMKPMRRRQEGVKAAEEEDLKTNCVVRPLSSARFWLVLP</sequence>
<evidence type="ECO:0000313" key="1">
    <source>
        <dbReference type="EMBL" id="KOF63207.1"/>
    </source>
</evidence>
<protein>
    <submittedName>
        <fullName evidence="1">Uncharacterized protein</fullName>
    </submittedName>
</protein>
<organism evidence="1">
    <name type="scientific">Octopus bimaculoides</name>
    <name type="common">California two-spotted octopus</name>
    <dbReference type="NCBI Taxonomy" id="37653"/>
    <lineage>
        <taxon>Eukaryota</taxon>
        <taxon>Metazoa</taxon>
        <taxon>Spiralia</taxon>
        <taxon>Lophotrochozoa</taxon>
        <taxon>Mollusca</taxon>
        <taxon>Cephalopoda</taxon>
        <taxon>Coleoidea</taxon>
        <taxon>Octopodiformes</taxon>
        <taxon>Octopoda</taxon>
        <taxon>Incirrata</taxon>
        <taxon>Octopodidae</taxon>
        <taxon>Octopus</taxon>
    </lineage>
</organism>